<proteinExistence type="predicted"/>
<gene>
    <name evidence="1" type="ORF">A3Q56_00207</name>
</gene>
<evidence type="ECO:0000313" key="1">
    <source>
        <dbReference type="EMBL" id="OAF72017.1"/>
    </source>
</evidence>
<dbReference type="InterPro" id="IPR038538">
    <property type="entry name" value="MTERF_sf"/>
</dbReference>
<dbReference type="EMBL" id="LWCA01000009">
    <property type="protein sequence ID" value="OAF72017.1"/>
    <property type="molecule type" value="Genomic_DNA"/>
</dbReference>
<comment type="caution">
    <text evidence="1">The sequence shown here is derived from an EMBL/GenBank/DDBJ whole genome shotgun (WGS) entry which is preliminary data.</text>
</comment>
<dbReference type="Gene3D" id="1.25.70.10">
    <property type="entry name" value="Transcription termination factor 3, mitochondrial"/>
    <property type="match status" value="1"/>
</dbReference>
<reference evidence="1 2" key="1">
    <citation type="submission" date="2016-04" db="EMBL/GenBank/DDBJ databases">
        <title>The genome of Intoshia linei affirms orthonectids as highly simplified spiralians.</title>
        <authorList>
            <person name="Mikhailov K.V."/>
            <person name="Slusarev G.S."/>
            <person name="Nikitin M.A."/>
            <person name="Logacheva M.D."/>
            <person name="Penin A."/>
            <person name="Aleoshin V."/>
            <person name="Panchin Y.V."/>
        </authorList>
    </citation>
    <scope>NUCLEOTIDE SEQUENCE [LARGE SCALE GENOMIC DNA]</scope>
    <source>
        <strain evidence="1">Intl2013</strain>
        <tissue evidence="1">Whole animal</tissue>
    </source>
</reference>
<organism evidence="1 2">
    <name type="scientific">Intoshia linei</name>
    <dbReference type="NCBI Taxonomy" id="1819745"/>
    <lineage>
        <taxon>Eukaryota</taxon>
        <taxon>Metazoa</taxon>
        <taxon>Spiralia</taxon>
        <taxon>Lophotrochozoa</taxon>
        <taxon>Mesozoa</taxon>
        <taxon>Orthonectida</taxon>
        <taxon>Rhopaluridae</taxon>
        <taxon>Intoshia</taxon>
    </lineage>
</organism>
<name>A0A177BCJ1_9BILA</name>
<protein>
    <submittedName>
        <fullName evidence="1">Uncharacterized protein</fullName>
    </submittedName>
</protein>
<dbReference type="AlphaFoldDB" id="A0A177BCJ1"/>
<dbReference type="OrthoDB" id="9991972at2759"/>
<evidence type="ECO:0000313" key="2">
    <source>
        <dbReference type="Proteomes" id="UP000078046"/>
    </source>
</evidence>
<dbReference type="Proteomes" id="UP000078046">
    <property type="component" value="Unassembled WGS sequence"/>
</dbReference>
<accession>A0A177BCJ1</accession>
<keyword evidence="2" id="KW-1185">Reference proteome</keyword>
<sequence length="186" mass="21927">MYFLFKINQRFKSTQTTLENILLPLLDSYKDVNFIISKNTKLNDISFSQLQWNIAKIQELYSKIKLKRIILKSPIILTDSFEYSTEIKYLYMKNAMNVQIHQVLNSNVYSHNLDHIICRHALLERMGIYIRPKKSDIIGTNPSLKDIMDTGKNKFITDIARVSLIDYTIFNKVLKLEIRNQKMSMI</sequence>